<keyword evidence="1 11" id="KW-0732">Signal</keyword>
<dbReference type="SUPFAM" id="SSF58042">
    <property type="entry name" value="Outer membrane lipoprotein"/>
    <property type="match status" value="1"/>
</dbReference>
<keyword evidence="3 7" id="KW-0472">Membrane</keyword>
<dbReference type="PIRSF" id="PIRSF002855">
    <property type="entry name" value="Murein-lipoprotein"/>
    <property type="match status" value="1"/>
</dbReference>
<comment type="subcellular location">
    <subcellularLocation>
        <location evidence="7">Cell outer membrane</location>
        <topology evidence="7">Lipid-anchor</topology>
        <orientation evidence="7">Periplasmic side</orientation>
    </subcellularLocation>
    <subcellularLocation>
        <location evidence="7">Secreted</location>
        <location evidence="7">Cell wall</location>
        <topology evidence="7">Peptidoglycan-anchor</topology>
    </subcellularLocation>
    <text evidence="7">Attached via its lipidated N-terminus to the inner leaflet of the outer membrane. Attached to the peptidoglycan network (PGN) via its C-terminus.</text>
</comment>
<sequence>MNRTKVVFGAVILASTLLAGCSNATKVEQLASQVHTLGSKVDRLSSDISSIRSEAQSAKDEAARANQRLNNQVRSYKK</sequence>
<accession>A0A1Y2SDF5</accession>
<dbReference type="InterPro" id="IPR016367">
    <property type="entry name" value="MOM_Lpp"/>
</dbReference>
<evidence type="ECO:0000256" key="6">
    <source>
        <dbReference type="ARBA" id="ARBA00023288"/>
    </source>
</evidence>
<dbReference type="GO" id="GO:0042834">
    <property type="term" value="F:peptidoglycan binding"/>
    <property type="evidence" value="ECO:0007669"/>
    <property type="project" value="UniProtKB-UniRule"/>
</dbReference>
<dbReference type="NCBIfam" id="NF040598">
    <property type="entry name" value="Ala_zip_lipo"/>
    <property type="match status" value="1"/>
</dbReference>
<name>A0A1Y2SDF5_9GAMM</name>
<keyword evidence="7" id="KW-0134">Cell wall</keyword>
<feature type="modified residue" description="N6-murein peptidoglycan lysine" evidence="7 8">
    <location>
        <position position="78"/>
    </location>
</feature>
<dbReference type="PROSITE" id="PS51257">
    <property type="entry name" value="PROKAR_LIPOPROTEIN"/>
    <property type="match status" value="1"/>
</dbReference>
<dbReference type="GO" id="GO:0043580">
    <property type="term" value="P:periplasmic space organization"/>
    <property type="evidence" value="ECO:0007669"/>
    <property type="project" value="UniProtKB-UniRule"/>
</dbReference>
<evidence type="ECO:0000256" key="5">
    <source>
        <dbReference type="ARBA" id="ARBA00023237"/>
    </source>
</evidence>
<feature type="region of interest" description="Disordered" evidence="10">
    <location>
        <begin position="55"/>
        <end position="78"/>
    </location>
</feature>
<dbReference type="AlphaFoldDB" id="A0A1Y2SDF5"/>
<protein>
    <recommendedName>
        <fullName evidence="7">Major outer membrane lipoprotein Lpp</fullName>
    </recommendedName>
</protein>
<dbReference type="InterPro" id="IPR006817">
    <property type="entry name" value="Lipoprotein_leucine-zipper_dom"/>
</dbReference>
<evidence type="ECO:0000256" key="3">
    <source>
        <dbReference type="ARBA" id="ARBA00023136"/>
    </source>
</evidence>
<keyword evidence="2 7" id="KW-0572">Peptidoglycan-anchor</keyword>
<comment type="function">
    <text evidence="7">A highly abundant outer membrane lipoprotein that controls the distance between the inner and outer membranes. The only protein known to be covalently linked to the peptidoglycan network (PGN). Also non-covalently binds the PGN. The link between the cell outer membrane and PGN contributes to maintenance of the structural and functional integrity of the cell envelope, and maintains the correct distance between the PGN and the outer membrane.</text>
</comment>
<evidence type="ECO:0000256" key="2">
    <source>
        <dbReference type="ARBA" id="ARBA00023088"/>
    </source>
</evidence>
<keyword evidence="6 7" id="KW-0449">Lipoprotein</keyword>
<evidence type="ECO:0000256" key="7">
    <source>
        <dbReference type="HAMAP-Rule" id="MF_00843"/>
    </source>
</evidence>
<keyword evidence="14" id="KW-1185">Reference proteome</keyword>
<dbReference type="Pfam" id="PF04728">
    <property type="entry name" value="LPP"/>
    <property type="match status" value="1"/>
</dbReference>
<feature type="signal peptide" evidence="11">
    <location>
        <begin position="1"/>
        <end position="19"/>
    </location>
</feature>
<evidence type="ECO:0000313" key="14">
    <source>
        <dbReference type="Proteomes" id="UP000194350"/>
    </source>
</evidence>
<keyword evidence="7" id="KW-0677">Repeat</keyword>
<comment type="caution">
    <text evidence="7">Lacks conserved residue(s) required for the propagation of feature annotation.</text>
</comment>
<proteinExistence type="inferred from homology"/>
<keyword evidence="7" id="KW-0964">Secreted</keyword>
<dbReference type="OrthoDB" id="6567756at2"/>
<comment type="subunit">
    <text evidence="7">Homotrimer.</text>
</comment>
<dbReference type="HAMAP" id="MF_00843">
    <property type="entry name" value="Lpp"/>
    <property type="match status" value="1"/>
</dbReference>
<feature type="domain" description="Lipoprotein leucine-zipper" evidence="12">
    <location>
        <begin position="26"/>
        <end position="78"/>
    </location>
</feature>
<feature type="chain" id="PRO_5011965941" description="Major outer membrane lipoprotein Lpp" evidence="11">
    <location>
        <begin position="20"/>
        <end position="78"/>
    </location>
</feature>
<evidence type="ECO:0000259" key="12">
    <source>
        <dbReference type="Pfam" id="PF04728"/>
    </source>
</evidence>
<feature type="lipid moiety-binding region" description="S-diacylglycerol cysteine" evidence="7 9">
    <location>
        <position position="21"/>
    </location>
</feature>
<dbReference type="Gene3D" id="1.20.5.190">
    <property type="match status" value="1"/>
</dbReference>
<dbReference type="GO" id="GO:0030258">
    <property type="term" value="P:lipid modification"/>
    <property type="evidence" value="ECO:0007669"/>
    <property type="project" value="UniProtKB-UniRule"/>
</dbReference>
<evidence type="ECO:0000256" key="10">
    <source>
        <dbReference type="SAM" id="MobiDB-lite"/>
    </source>
</evidence>
<evidence type="ECO:0000313" key="13">
    <source>
        <dbReference type="EMBL" id="OTA15844.1"/>
    </source>
</evidence>
<evidence type="ECO:0000256" key="8">
    <source>
        <dbReference type="PIRSR" id="PIRSR002855-1"/>
    </source>
</evidence>
<feature type="lipid moiety-binding region" description="N-palmitoyl cysteine" evidence="7">
    <location>
        <position position="21"/>
    </location>
</feature>
<dbReference type="EMBL" id="MUBJ01000012">
    <property type="protein sequence ID" value="OTA15844.1"/>
    <property type="molecule type" value="Genomic_DNA"/>
</dbReference>
<evidence type="ECO:0000256" key="11">
    <source>
        <dbReference type="SAM" id="SignalP"/>
    </source>
</evidence>
<dbReference type="PANTHER" id="PTHR38763:SF1">
    <property type="entry name" value="MAJOR OUTER MEMBRANE LIPOPROTEIN LPP"/>
    <property type="match status" value="1"/>
</dbReference>
<comment type="similarity">
    <text evidence="7">Belongs to the Lpp family.</text>
</comment>
<feature type="repeat" evidence="7">
    <location>
        <begin position="38"/>
        <end position="48"/>
    </location>
</feature>
<comment type="caution">
    <text evidence="13">The sequence shown here is derived from an EMBL/GenBank/DDBJ whole genome shotgun (WGS) entry which is preliminary data.</text>
</comment>
<keyword evidence="5 7" id="KW-0998">Cell outer membrane</keyword>
<dbReference type="PANTHER" id="PTHR38763">
    <property type="entry name" value="MAJOR OUTER MEMBRANE PROLIPOPROTEIN LPP"/>
    <property type="match status" value="1"/>
</dbReference>
<dbReference type="GO" id="GO:0008289">
    <property type="term" value="F:lipid binding"/>
    <property type="evidence" value="ECO:0007669"/>
    <property type="project" value="UniProtKB-UniRule"/>
</dbReference>
<organism evidence="13 14">
    <name type="scientific">Xenorhabdus vietnamensis</name>
    <dbReference type="NCBI Taxonomy" id="351656"/>
    <lineage>
        <taxon>Bacteria</taxon>
        <taxon>Pseudomonadati</taxon>
        <taxon>Pseudomonadota</taxon>
        <taxon>Gammaproteobacteria</taxon>
        <taxon>Enterobacterales</taxon>
        <taxon>Morganellaceae</taxon>
        <taxon>Xenorhabdus</taxon>
    </lineage>
</organism>
<evidence type="ECO:0000256" key="1">
    <source>
        <dbReference type="ARBA" id="ARBA00022729"/>
    </source>
</evidence>
<evidence type="ECO:0000256" key="4">
    <source>
        <dbReference type="ARBA" id="ARBA00023139"/>
    </source>
</evidence>
<feature type="compositionally biased region" description="Polar residues" evidence="10">
    <location>
        <begin position="67"/>
        <end position="78"/>
    </location>
</feature>
<dbReference type="RefSeq" id="WP_086109561.1">
    <property type="nucleotide sequence ID" value="NZ_CAWNGD010000024.1"/>
</dbReference>
<dbReference type="NCBIfam" id="NF011925">
    <property type="entry name" value="PRK15396.1"/>
    <property type="match status" value="1"/>
</dbReference>
<gene>
    <name evidence="7" type="primary">lpp</name>
    <name evidence="13" type="ORF">Xvie_02450</name>
</gene>
<dbReference type="STRING" id="351656.Xvie_02450"/>
<dbReference type="Proteomes" id="UP000194350">
    <property type="component" value="Unassembled WGS sequence"/>
</dbReference>
<keyword evidence="4 7" id="KW-0564">Palmitate</keyword>
<dbReference type="GO" id="GO:0009279">
    <property type="term" value="C:cell outer membrane"/>
    <property type="evidence" value="ECO:0007669"/>
    <property type="project" value="UniProtKB-SubCell"/>
</dbReference>
<evidence type="ECO:0000256" key="9">
    <source>
        <dbReference type="PIRSR" id="PIRSR002855-2"/>
    </source>
</evidence>
<reference evidence="13 14" key="1">
    <citation type="submission" date="2016-10" db="EMBL/GenBank/DDBJ databases">
        <title>Systematic genetic and metabolomic analysis of Xenorhabdus and Photorhabdus spp., highlights the requirements for a dual symbiotic and pathogenic life style.</title>
        <authorList>
            <person name="Tobias N.J."/>
            <person name="Wolff H."/>
            <person name="Djahanschiri B."/>
            <person name="Pidot S.J."/>
            <person name="Stinear T.P."/>
            <person name="Ebersberger I."/>
            <person name="Bode H.B."/>
        </authorList>
    </citation>
    <scope>NUCLEOTIDE SEQUENCE [LARGE SCALE GENOMIC DNA]</scope>
    <source>
        <strain evidence="13 14">DSM 22392</strain>
    </source>
</reference>